<sequence length="738" mass="79222">MLPGSLDPSNVRQFTTKILVNGIERSGQWSASGEITGDLPDAVEAGNGLSQITGAIQWATELSEGAPTNPLGGGEGWLPADGDRVQIYVSDGLTSFPRFEGRIASTSGALRDGTATSSIIDDRENLQVPFNYPPVIRSMPPLTDGGAWRRVSTSPVQVLTAAAATAGYRSVHPPIGTVLVDAPLQGSAWPLAGRCTSASNIAVDGGFPNFRTTASFGWGMHDLRARYTPQYTATGDQPLQLMVSVGADHTAAASIFAHYGASSVRLRISASRVAEAWVGNTNLGGRSLGTGVHATLHVSGTSYVIKTATGTTTLTGTARPTTSLDSIEVVAAVGANIAGVSAARTWTLPTTWTPNLTLDVSYQHMPVNVVIRAIESTMAADTLDEISRALLLATHFDELGRLVIRSSDRLATGSPVQDVGTELDVLDIEWETNLLSRRKDVTVTGLSHVYANTQRRNVELWRGSGDQMEEGESRQDFVNVPNDEEWLVELDDLPAFTAEAGAPSFNTGRGSFVGGAMSSDGNVWEWANAVLTVVFERISYRTFKFTHTVSGLTTGWKLSLQTAENASTTLWPKYRGVGLPLLRGPKVMFAEAKTTTVAAATTGPSLEHDVKHWAGWESGNWSHPDYLRDFIAARVTAPEPMIRRMRVRADPRRQRGDIIRIPSPKYLGVTITAVILGIDEGHADSYTQDLTVRVIAIAVTAMSYNAWDAAATPLAYEQWDALTSQSYDSFTSTTGDPQ</sequence>
<gene>
    <name evidence="1" type="ORF">GCM10022377_10270</name>
</gene>
<dbReference type="Proteomes" id="UP001501536">
    <property type="component" value="Unassembled WGS sequence"/>
</dbReference>
<protein>
    <recommendedName>
        <fullName evidence="3">Minor tail protein</fullName>
    </recommendedName>
</protein>
<comment type="caution">
    <text evidence="1">The sequence shown here is derived from an EMBL/GenBank/DDBJ whole genome shotgun (WGS) entry which is preliminary data.</text>
</comment>
<evidence type="ECO:0008006" key="3">
    <source>
        <dbReference type="Google" id="ProtNLM"/>
    </source>
</evidence>
<name>A0ABP7D4G2_9MICC</name>
<reference evidence="2" key="1">
    <citation type="journal article" date="2019" name="Int. J. Syst. Evol. Microbiol.">
        <title>The Global Catalogue of Microorganisms (GCM) 10K type strain sequencing project: providing services to taxonomists for standard genome sequencing and annotation.</title>
        <authorList>
            <consortium name="The Broad Institute Genomics Platform"/>
            <consortium name="The Broad Institute Genome Sequencing Center for Infectious Disease"/>
            <person name="Wu L."/>
            <person name="Ma J."/>
        </authorList>
    </citation>
    <scope>NUCLEOTIDE SEQUENCE [LARGE SCALE GENOMIC DNA]</scope>
    <source>
        <strain evidence="2">JCM 16961</strain>
    </source>
</reference>
<dbReference type="RefSeq" id="WP_344880870.1">
    <property type="nucleotide sequence ID" value="NZ_BAABCJ010000001.1"/>
</dbReference>
<evidence type="ECO:0000313" key="1">
    <source>
        <dbReference type="EMBL" id="GAA3699203.1"/>
    </source>
</evidence>
<keyword evidence="2" id="KW-1185">Reference proteome</keyword>
<evidence type="ECO:0000313" key="2">
    <source>
        <dbReference type="Proteomes" id="UP001501536"/>
    </source>
</evidence>
<proteinExistence type="predicted"/>
<organism evidence="1 2">
    <name type="scientific">Zhihengliuella alba</name>
    <dbReference type="NCBI Taxonomy" id="547018"/>
    <lineage>
        <taxon>Bacteria</taxon>
        <taxon>Bacillati</taxon>
        <taxon>Actinomycetota</taxon>
        <taxon>Actinomycetes</taxon>
        <taxon>Micrococcales</taxon>
        <taxon>Micrococcaceae</taxon>
        <taxon>Zhihengliuella</taxon>
    </lineage>
</organism>
<dbReference type="EMBL" id="BAABCJ010000001">
    <property type="protein sequence ID" value="GAA3699203.1"/>
    <property type="molecule type" value="Genomic_DNA"/>
</dbReference>
<accession>A0ABP7D4G2</accession>